<proteinExistence type="predicted"/>
<feature type="domain" description="HTH cro/C1-type" evidence="2">
    <location>
        <begin position="22"/>
        <end position="76"/>
    </location>
</feature>
<dbReference type="Proteomes" id="UP000192727">
    <property type="component" value="Chromosome"/>
</dbReference>
<dbReference type="PROSITE" id="PS50943">
    <property type="entry name" value="HTH_CROC1"/>
    <property type="match status" value="1"/>
</dbReference>
<reference evidence="3 4" key="1">
    <citation type="submission" date="2017-03" db="EMBL/GenBank/DDBJ databases">
        <title>Paenibacillus larvae genome sequencing.</title>
        <authorList>
            <person name="Dingman D.W."/>
        </authorList>
    </citation>
    <scope>NUCLEOTIDE SEQUENCE [LARGE SCALE GENOMIC DNA]</scope>
    <source>
        <strain evidence="3 4">SAG 10367</strain>
    </source>
</reference>
<dbReference type="PANTHER" id="PTHR46558">
    <property type="entry name" value="TRACRIPTIONAL REGULATORY PROTEIN-RELATED-RELATED"/>
    <property type="match status" value="1"/>
</dbReference>
<dbReference type="PANTHER" id="PTHR46558:SF11">
    <property type="entry name" value="HTH-TYPE TRANSCRIPTIONAL REGULATOR XRE"/>
    <property type="match status" value="1"/>
</dbReference>
<dbReference type="SMART" id="SM00530">
    <property type="entry name" value="HTH_XRE"/>
    <property type="match status" value="1"/>
</dbReference>
<accession>A0A1V0UR67</accession>
<organism evidence="3 4">
    <name type="scientific">Paenibacillus larvae subsp. pulvifaciens</name>
    <dbReference type="NCBI Taxonomy" id="1477"/>
    <lineage>
        <taxon>Bacteria</taxon>
        <taxon>Bacillati</taxon>
        <taxon>Bacillota</taxon>
        <taxon>Bacilli</taxon>
        <taxon>Bacillales</taxon>
        <taxon>Paenibacillaceae</taxon>
        <taxon>Paenibacillus</taxon>
    </lineage>
</organism>
<dbReference type="AlphaFoldDB" id="A0A1V0UR67"/>
<dbReference type="InterPro" id="IPR010982">
    <property type="entry name" value="Lambda_DNA-bd_dom_sf"/>
</dbReference>
<dbReference type="EMBL" id="CP020557">
    <property type="protein sequence ID" value="ARF67631.1"/>
    <property type="molecule type" value="Genomic_DNA"/>
</dbReference>
<dbReference type="InterPro" id="IPR001387">
    <property type="entry name" value="Cro/C1-type_HTH"/>
</dbReference>
<dbReference type="CDD" id="cd00093">
    <property type="entry name" value="HTH_XRE"/>
    <property type="match status" value="1"/>
</dbReference>
<name>A0A1V0UR67_9BACL</name>
<dbReference type="GO" id="GO:0003677">
    <property type="term" value="F:DNA binding"/>
    <property type="evidence" value="ECO:0007669"/>
    <property type="project" value="UniProtKB-KW"/>
</dbReference>
<protein>
    <recommendedName>
        <fullName evidence="2">HTH cro/C1-type domain-containing protein</fullName>
    </recommendedName>
</protein>
<dbReference type="Pfam" id="PF01381">
    <property type="entry name" value="HTH_3"/>
    <property type="match status" value="1"/>
</dbReference>
<dbReference type="SUPFAM" id="SSF47413">
    <property type="entry name" value="lambda repressor-like DNA-binding domains"/>
    <property type="match status" value="1"/>
</dbReference>
<evidence type="ECO:0000313" key="3">
    <source>
        <dbReference type="EMBL" id="ARF67631.1"/>
    </source>
</evidence>
<sequence>MPVKMFFIFFGVIKMADLSERLQYLKETRYLLQRDIASHTGISLRAYRYYESGQRRPDTDTLIKLCNYFDVSADYLLGLSDNPKRN</sequence>
<gene>
    <name evidence="3" type="ORF">B7C51_06975</name>
</gene>
<keyword evidence="1" id="KW-0238">DNA-binding</keyword>
<evidence type="ECO:0000256" key="1">
    <source>
        <dbReference type="ARBA" id="ARBA00023125"/>
    </source>
</evidence>
<evidence type="ECO:0000313" key="4">
    <source>
        <dbReference type="Proteomes" id="UP000192727"/>
    </source>
</evidence>
<dbReference type="Gene3D" id="1.10.260.40">
    <property type="entry name" value="lambda repressor-like DNA-binding domains"/>
    <property type="match status" value="1"/>
</dbReference>
<evidence type="ECO:0000259" key="2">
    <source>
        <dbReference type="PROSITE" id="PS50943"/>
    </source>
</evidence>